<dbReference type="InterPro" id="IPR042099">
    <property type="entry name" value="ANL_N_sf"/>
</dbReference>
<protein>
    <submittedName>
        <fullName evidence="1">Acyl-CoA synthetase</fullName>
    </submittedName>
</protein>
<evidence type="ECO:0000313" key="2">
    <source>
        <dbReference type="Proteomes" id="UP000642125"/>
    </source>
</evidence>
<dbReference type="InterPro" id="IPR017523">
    <property type="entry name" value="Rv3268"/>
</dbReference>
<comment type="caution">
    <text evidence="1">The sequence shown here is derived from an EMBL/GenBank/DDBJ whole genome shotgun (WGS) entry which is preliminary data.</text>
</comment>
<accession>A0A919U3A9</accession>
<dbReference type="RefSeq" id="WP_239068613.1">
    <property type="nucleotide sequence ID" value="NZ_BONO01000009.1"/>
</dbReference>
<sequence length="255" mass="25810">MHPSRPRPAASVADVLSALISDPGRPRLTWYGPAGERIELSGAVLDNWVSKTTNLLVEELDAGPGTRVLLDLPPHWRTVVWALAAWRVGATVATDAHAAAAAADVVVSDRPAALDVPRGAGVVAVALPALARRFDGDLPAGALDAAQSVMTYGDVVGWAPAVEPDEPALEVGATPLPHAGLVAAAAGAAPVPAGSRALLPVGDERAATAPVLLSALGVLAGGGSVVLLRPEPGDAAEQDARAERIAASERVTARL</sequence>
<gene>
    <name evidence="1" type="ORF">Cpa01nite_14820</name>
</gene>
<dbReference type="AlphaFoldDB" id="A0A919U3A9"/>
<reference evidence="1" key="1">
    <citation type="submission" date="2021-01" db="EMBL/GenBank/DDBJ databases">
        <title>Whole genome shotgun sequence of Cellulomonas pakistanensis NBRC 110800.</title>
        <authorList>
            <person name="Komaki H."/>
            <person name="Tamura T."/>
        </authorList>
    </citation>
    <scope>NUCLEOTIDE SEQUENCE</scope>
    <source>
        <strain evidence="1">NBRC 110800</strain>
    </source>
</reference>
<evidence type="ECO:0000313" key="1">
    <source>
        <dbReference type="EMBL" id="GIG36101.1"/>
    </source>
</evidence>
<name>A0A919U3A9_9CELL</name>
<dbReference type="EMBL" id="BONO01000009">
    <property type="protein sequence ID" value="GIG36101.1"/>
    <property type="molecule type" value="Genomic_DNA"/>
</dbReference>
<dbReference type="Gene3D" id="3.40.50.12780">
    <property type="entry name" value="N-terminal domain of ligase-like"/>
    <property type="match status" value="1"/>
</dbReference>
<keyword evidence="2" id="KW-1185">Reference proteome</keyword>
<dbReference type="NCBIfam" id="TIGR03089">
    <property type="entry name" value="TIGR03089 family protein"/>
    <property type="match status" value="1"/>
</dbReference>
<proteinExistence type="predicted"/>
<dbReference type="SUPFAM" id="SSF56801">
    <property type="entry name" value="Acetyl-CoA synthetase-like"/>
    <property type="match status" value="1"/>
</dbReference>
<dbReference type="Proteomes" id="UP000642125">
    <property type="component" value="Unassembled WGS sequence"/>
</dbReference>
<organism evidence="1 2">
    <name type="scientific">Cellulomonas pakistanensis</name>
    <dbReference type="NCBI Taxonomy" id="992287"/>
    <lineage>
        <taxon>Bacteria</taxon>
        <taxon>Bacillati</taxon>
        <taxon>Actinomycetota</taxon>
        <taxon>Actinomycetes</taxon>
        <taxon>Micrococcales</taxon>
        <taxon>Cellulomonadaceae</taxon>
        <taxon>Cellulomonas</taxon>
    </lineage>
</organism>